<dbReference type="EnsemblPlants" id="AET2Gv20197100.1">
    <property type="protein sequence ID" value="AET2Gv20197100.1"/>
    <property type="gene ID" value="AET2Gv20197100"/>
</dbReference>
<dbReference type="InterPro" id="IPR043502">
    <property type="entry name" value="DNA/RNA_pol_sf"/>
</dbReference>
<dbReference type="PANTHER" id="PTHR33064:SF37">
    <property type="entry name" value="RIBONUCLEASE H"/>
    <property type="match status" value="1"/>
</dbReference>
<dbReference type="Pfam" id="PF00078">
    <property type="entry name" value="RVT_1"/>
    <property type="match status" value="1"/>
</dbReference>
<evidence type="ECO:0000313" key="3">
    <source>
        <dbReference type="Proteomes" id="UP000015105"/>
    </source>
</evidence>
<dbReference type="Proteomes" id="UP000015105">
    <property type="component" value="Chromosome 2D"/>
</dbReference>
<proteinExistence type="predicted"/>
<dbReference type="InterPro" id="IPR051320">
    <property type="entry name" value="Viral_Replic_Matur_Polypro"/>
</dbReference>
<reference evidence="2" key="5">
    <citation type="journal article" date="2021" name="G3 (Bethesda)">
        <title>Aegilops tauschii genome assembly Aet v5.0 features greater sequence contiguity and improved annotation.</title>
        <authorList>
            <person name="Wang L."/>
            <person name="Zhu T."/>
            <person name="Rodriguez J.C."/>
            <person name="Deal K.R."/>
            <person name="Dubcovsky J."/>
            <person name="McGuire P.E."/>
            <person name="Lux T."/>
            <person name="Spannagl M."/>
            <person name="Mayer K.F.X."/>
            <person name="Baldrich P."/>
            <person name="Meyers B.C."/>
            <person name="Huo N."/>
            <person name="Gu Y.Q."/>
            <person name="Zhou H."/>
            <person name="Devos K.M."/>
            <person name="Bennetzen J.L."/>
            <person name="Unver T."/>
            <person name="Budak H."/>
            <person name="Gulick P.J."/>
            <person name="Galiba G."/>
            <person name="Kalapos B."/>
            <person name="Nelson D.R."/>
            <person name="Li P."/>
            <person name="You F.M."/>
            <person name="Luo M.C."/>
            <person name="Dvorak J."/>
        </authorList>
    </citation>
    <scope>NUCLEOTIDE SEQUENCE [LARGE SCALE GENOMIC DNA]</scope>
    <source>
        <strain evidence="2">cv. AL8/78</strain>
    </source>
</reference>
<name>A0A453AMQ4_AEGTS</name>
<keyword evidence="3" id="KW-1185">Reference proteome</keyword>
<reference evidence="2" key="3">
    <citation type="journal article" date="2017" name="Nature">
        <title>Genome sequence of the progenitor of the wheat D genome Aegilops tauschii.</title>
        <authorList>
            <person name="Luo M.C."/>
            <person name="Gu Y.Q."/>
            <person name="Puiu D."/>
            <person name="Wang H."/>
            <person name="Twardziok S.O."/>
            <person name="Deal K.R."/>
            <person name="Huo N."/>
            <person name="Zhu T."/>
            <person name="Wang L."/>
            <person name="Wang Y."/>
            <person name="McGuire P.E."/>
            <person name="Liu S."/>
            <person name="Long H."/>
            <person name="Ramasamy R.K."/>
            <person name="Rodriguez J.C."/>
            <person name="Van S.L."/>
            <person name="Yuan L."/>
            <person name="Wang Z."/>
            <person name="Xia Z."/>
            <person name="Xiao L."/>
            <person name="Anderson O.D."/>
            <person name="Ouyang S."/>
            <person name="Liang Y."/>
            <person name="Zimin A.V."/>
            <person name="Pertea G."/>
            <person name="Qi P."/>
            <person name="Bennetzen J.L."/>
            <person name="Dai X."/>
            <person name="Dawson M.W."/>
            <person name="Muller H.G."/>
            <person name="Kugler K."/>
            <person name="Rivarola-Duarte L."/>
            <person name="Spannagl M."/>
            <person name="Mayer K.F.X."/>
            <person name="Lu F.H."/>
            <person name="Bevan M.W."/>
            <person name="Leroy P."/>
            <person name="Li P."/>
            <person name="You F.M."/>
            <person name="Sun Q."/>
            <person name="Liu Z."/>
            <person name="Lyons E."/>
            <person name="Wicker T."/>
            <person name="Salzberg S.L."/>
            <person name="Devos K.M."/>
            <person name="Dvorak J."/>
        </authorList>
    </citation>
    <scope>NUCLEOTIDE SEQUENCE [LARGE SCALE GENOMIC DNA]</scope>
    <source>
        <strain evidence="2">cv. AL8/78</strain>
    </source>
</reference>
<dbReference type="Gramene" id="AET2Gv20197100.1">
    <property type="protein sequence ID" value="AET2Gv20197100.1"/>
    <property type="gene ID" value="AET2Gv20197100"/>
</dbReference>
<evidence type="ECO:0000313" key="2">
    <source>
        <dbReference type="EnsemblPlants" id="AET2Gv20197100.1"/>
    </source>
</evidence>
<reference evidence="3" key="1">
    <citation type="journal article" date="2014" name="Science">
        <title>Ancient hybridizations among the ancestral genomes of bread wheat.</title>
        <authorList>
            <consortium name="International Wheat Genome Sequencing Consortium,"/>
            <person name="Marcussen T."/>
            <person name="Sandve S.R."/>
            <person name="Heier L."/>
            <person name="Spannagl M."/>
            <person name="Pfeifer M."/>
            <person name="Jakobsen K.S."/>
            <person name="Wulff B.B."/>
            <person name="Steuernagel B."/>
            <person name="Mayer K.F."/>
            <person name="Olsen O.A."/>
        </authorList>
    </citation>
    <scope>NUCLEOTIDE SEQUENCE [LARGE SCALE GENOMIC DNA]</scope>
    <source>
        <strain evidence="3">cv. AL8/78</strain>
    </source>
</reference>
<evidence type="ECO:0000259" key="1">
    <source>
        <dbReference type="Pfam" id="PF00078"/>
    </source>
</evidence>
<organism evidence="2 3">
    <name type="scientific">Aegilops tauschii subsp. strangulata</name>
    <name type="common">Goatgrass</name>
    <dbReference type="NCBI Taxonomy" id="200361"/>
    <lineage>
        <taxon>Eukaryota</taxon>
        <taxon>Viridiplantae</taxon>
        <taxon>Streptophyta</taxon>
        <taxon>Embryophyta</taxon>
        <taxon>Tracheophyta</taxon>
        <taxon>Spermatophyta</taxon>
        <taxon>Magnoliopsida</taxon>
        <taxon>Liliopsida</taxon>
        <taxon>Poales</taxon>
        <taxon>Poaceae</taxon>
        <taxon>BOP clade</taxon>
        <taxon>Pooideae</taxon>
        <taxon>Triticodae</taxon>
        <taxon>Triticeae</taxon>
        <taxon>Triticinae</taxon>
        <taxon>Aegilops</taxon>
    </lineage>
</organism>
<dbReference type="STRING" id="200361.A0A453AMQ4"/>
<dbReference type="PANTHER" id="PTHR33064">
    <property type="entry name" value="POL PROTEIN"/>
    <property type="match status" value="1"/>
</dbReference>
<dbReference type="AlphaFoldDB" id="A0A453AMQ4"/>
<protein>
    <recommendedName>
        <fullName evidence="1">Reverse transcriptase domain-containing protein</fullName>
    </recommendedName>
</protein>
<feature type="domain" description="Reverse transcriptase" evidence="1">
    <location>
        <begin position="1"/>
        <end position="51"/>
    </location>
</feature>
<dbReference type="InterPro" id="IPR043128">
    <property type="entry name" value="Rev_trsase/Diguanyl_cyclase"/>
</dbReference>
<dbReference type="Gene3D" id="3.30.70.270">
    <property type="match status" value="1"/>
</dbReference>
<dbReference type="SUPFAM" id="SSF56672">
    <property type="entry name" value="DNA/RNA polymerases"/>
    <property type="match status" value="1"/>
</dbReference>
<dbReference type="InterPro" id="IPR000477">
    <property type="entry name" value="RT_dom"/>
</dbReference>
<reference evidence="2" key="4">
    <citation type="submission" date="2019-03" db="UniProtKB">
        <authorList>
            <consortium name="EnsemblPlants"/>
        </authorList>
    </citation>
    <scope>IDENTIFICATION</scope>
</reference>
<reference evidence="3" key="2">
    <citation type="journal article" date="2017" name="Nat. Plants">
        <title>The Aegilops tauschii genome reveals multiple impacts of transposons.</title>
        <authorList>
            <person name="Zhao G."/>
            <person name="Zou C."/>
            <person name="Li K."/>
            <person name="Wang K."/>
            <person name="Li T."/>
            <person name="Gao L."/>
            <person name="Zhang X."/>
            <person name="Wang H."/>
            <person name="Yang Z."/>
            <person name="Liu X."/>
            <person name="Jiang W."/>
            <person name="Mao L."/>
            <person name="Kong X."/>
            <person name="Jiao Y."/>
            <person name="Jia J."/>
        </authorList>
    </citation>
    <scope>NUCLEOTIDE SEQUENCE [LARGE SCALE GENOMIC DNA]</scope>
    <source>
        <strain evidence="3">cv. AL8/78</strain>
    </source>
</reference>
<accession>A0A453AMQ4</accession>
<sequence length="68" mass="7740">MDDILVFSFTLEEHLEHLQSVFDILKEQQLFVKESKCAFAQQSPEYLGHIISDKGVATDPAKTEAMLQ</sequence>